<comment type="similarity">
    <text evidence="1">Belongs to the frataxin family.</text>
</comment>
<proteinExistence type="inferred from homology"/>
<dbReference type="InterPro" id="IPR036524">
    <property type="entry name" value="Frataxin/CyaY_sf"/>
</dbReference>
<reference evidence="3" key="1">
    <citation type="submission" date="2019-11" db="EMBL/GenBank/DDBJ databases">
        <title>Acidithiobacillus ferrianus sp. nov.: a facultatively anaerobic and extremely acidophilic chemolithoautotroph.</title>
        <authorList>
            <person name="Norris P.R."/>
            <person name="Falagan C."/>
            <person name="Moya-Beltran A."/>
            <person name="Castro M."/>
            <person name="Quatrini R."/>
            <person name="Johnson D.B."/>
        </authorList>
    </citation>
    <scope>NUCLEOTIDE SEQUENCE [LARGE SCALE GENOMIC DNA]</scope>
    <source>
        <strain evidence="3">MG</strain>
    </source>
</reference>
<sequence>MIEQNFAITVENTLNQLLNQIEAGAPEVEGDLVDSVLTLLLPDGSQIILNRQEAVQQIWLACSDGPARFAQENGTWRDTQSGESLEMAVGRLLGRRLHHPVQIG</sequence>
<dbReference type="InterPro" id="IPR002908">
    <property type="entry name" value="Frataxin/CyaY"/>
</dbReference>
<comment type="caution">
    <text evidence="3">The sequence shown here is derived from an EMBL/GenBank/DDBJ whole genome shotgun (WGS) entry which is preliminary data.</text>
</comment>
<dbReference type="Pfam" id="PF01491">
    <property type="entry name" value="Frataxin_Cyay"/>
    <property type="match status" value="1"/>
</dbReference>
<dbReference type="GO" id="GO:0008199">
    <property type="term" value="F:ferric iron binding"/>
    <property type="evidence" value="ECO:0007669"/>
    <property type="project" value="InterPro"/>
</dbReference>
<dbReference type="AlphaFoldDB" id="A0A845U729"/>
<name>A0A845U729_9PROT</name>
<accession>A0A845U729</accession>
<dbReference type="RefSeq" id="WP_163098421.1">
    <property type="nucleotide sequence ID" value="NZ_CP127523.1"/>
</dbReference>
<dbReference type="NCBIfam" id="TIGR03421">
    <property type="entry name" value="FeS_CyaY"/>
    <property type="match status" value="1"/>
</dbReference>
<dbReference type="SUPFAM" id="SSF55387">
    <property type="entry name" value="Frataxin/Nqo15-like"/>
    <property type="match status" value="1"/>
</dbReference>
<keyword evidence="2" id="KW-0408">Iron</keyword>
<dbReference type="GO" id="GO:0016226">
    <property type="term" value="P:iron-sulfur cluster assembly"/>
    <property type="evidence" value="ECO:0007669"/>
    <property type="project" value="InterPro"/>
</dbReference>
<dbReference type="EMBL" id="WNJL01000037">
    <property type="protein sequence ID" value="NDU43196.1"/>
    <property type="molecule type" value="Genomic_DNA"/>
</dbReference>
<dbReference type="Gene3D" id="3.30.920.10">
    <property type="entry name" value="Frataxin/CyaY"/>
    <property type="match status" value="1"/>
</dbReference>
<gene>
    <name evidence="3" type="primary">cyaY</name>
    <name evidence="3" type="ORF">GL267_11295</name>
</gene>
<organism evidence="3">
    <name type="scientific">Acidithiobacillus ferrianus</name>
    <dbReference type="NCBI Taxonomy" id="2678518"/>
    <lineage>
        <taxon>Bacteria</taxon>
        <taxon>Pseudomonadati</taxon>
        <taxon>Pseudomonadota</taxon>
        <taxon>Acidithiobacillia</taxon>
        <taxon>Acidithiobacillales</taxon>
        <taxon>Acidithiobacillaceae</taxon>
        <taxon>Acidithiobacillus</taxon>
    </lineage>
</organism>
<dbReference type="GO" id="GO:0005737">
    <property type="term" value="C:cytoplasm"/>
    <property type="evidence" value="ECO:0007669"/>
    <property type="project" value="UniProtKB-ARBA"/>
</dbReference>
<dbReference type="PROSITE" id="PS50810">
    <property type="entry name" value="FRATAXIN_2"/>
    <property type="match status" value="1"/>
</dbReference>
<evidence type="ECO:0000256" key="1">
    <source>
        <dbReference type="ARBA" id="ARBA00008183"/>
    </source>
</evidence>
<protein>
    <submittedName>
        <fullName evidence="3">Iron donor protein CyaY</fullName>
    </submittedName>
</protein>
<evidence type="ECO:0000256" key="2">
    <source>
        <dbReference type="ARBA" id="ARBA00023004"/>
    </source>
</evidence>
<dbReference type="SMART" id="SM01219">
    <property type="entry name" value="Frataxin_Cyay"/>
    <property type="match status" value="1"/>
</dbReference>
<evidence type="ECO:0000313" key="3">
    <source>
        <dbReference type="EMBL" id="NDU43196.1"/>
    </source>
</evidence>